<sequence>MNDLEKAPEHSIFVLHACAHNLTGTDPTPAEWEKIAEVMKKQKSGADPGQTNPSPSVSCRSSEPYVGGEQRSQEEKDDDTQEPSVSPAEENQSETVISTSDEEDSEPVLIEKEECTELPTPSSSITCAPKGPSDISRSKDEEPVQPCLARFPRTPFGKFTRSFNSFWYKDNPWLEYSV</sequence>
<reference evidence="1" key="1">
    <citation type="submission" date="2021-05" db="EMBL/GenBank/DDBJ databases">
        <authorList>
            <person name="Pan Q."/>
            <person name="Jouanno E."/>
            <person name="Zahm M."/>
            <person name="Klopp C."/>
            <person name="Cabau C."/>
            <person name="Louis A."/>
            <person name="Berthelot C."/>
            <person name="Parey E."/>
            <person name="Roest Crollius H."/>
            <person name="Montfort J."/>
            <person name="Robinson-Rechavi M."/>
            <person name="Bouchez O."/>
            <person name="Lampietro C."/>
            <person name="Lopez Roques C."/>
            <person name="Donnadieu C."/>
            <person name="Postlethwait J."/>
            <person name="Bobe J."/>
            <person name="Dillon D."/>
            <person name="Chandos A."/>
            <person name="von Hippel F."/>
            <person name="Guiguen Y."/>
        </authorList>
    </citation>
    <scope>NUCLEOTIDE SEQUENCE</scope>
    <source>
        <strain evidence="1">YG-Jan2019</strain>
    </source>
</reference>
<dbReference type="EMBL" id="CM055745">
    <property type="protein sequence ID" value="KAJ7997959.1"/>
    <property type="molecule type" value="Genomic_DNA"/>
</dbReference>
<protein>
    <submittedName>
        <fullName evidence="1">Uncharacterized protein</fullName>
    </submittedName>
</protein>
<name>A0ACC2G2L9_DALPE</name>
<dbReference type="Proteomes" id="UP001157502">
    <property type="component" value="Chromosome 18"/>
</dbReference>
<accession>A0ACC2G2L9</accession>
<keyword evidence="2" id="KW-1185">Reference proteome</keyword>
<gene>
    <name evidence="1" type="ORF">DPEC_G00217570</name>
</gene>
<comment type="caution">
    <text evidence="1">The sequence shown here is derived from an EMBL/GenBank/DDBJ whole genome shotgun (WGS) entry which is preliminary data.</text>
</comment>
<evidence type="ECO:0000313" key="2">
    <source>
        <dbReference type="Proteomes" id="UP001157502"/>
    </source>
</evidence>
<evidence type="ECO:0000313" key="1">
    <source>
        <dbReference type="EMBL" id="KAJ7997959.1"/>
    </source>
</evidence>
<organism evidence="1 2">
    <name type="scientific">Dallia pectoralis</name>
    <name type="common">Alaska blackfish</name>
    <dbReference type="NCBI Taxonomy" id="75939"/>
    <lineage>
        <taxon>Eukaryota</taxon>
        <taxon>Metazoa</taxon>
        <taxon>Chordata</taxon>
        <taxon>Craniata</taxon>
        <taxon>Vertebrata</taxon>
        <taxon>Euteleostomi</taxon>
        <taxon>Actinopterygii</taxon>
        <taxon>Neopterygii</taxon>
        <taxon>Teleostei</taxon>
        <taxon>Protacanthopterygii</taxon>
        <taxon>Esociformes</taxon>
        <taxon>Umbridae</taxon>
        <taxon>Dallia</taxon>
    </lineage>
</organism>
<proteinExistence type="predicted"/>